<dbReference type="InterPro" id="IPR008978">
    <property type="entry name" value="HSP20-like_chaperone"/>
</dbReference>
<evidence type="ECO:0000256" key="1">
    <source>
        <dbReference type="PROSITE-ProRule" id="PRU00285"/>
    </source>
</evidence>
<accession>A0A9D9GV92</accession>
<dbReference type="PANTHER" id="PTHR11527">
    <property type="entry name" value="HEAT-SHOCK PROTEIN 20 FAMILY MEMBER"/>
    <property type="match status" value="1"/>
</dbReference>
<dbReference type="EMBL" id="JADINA010000024">
    <property type="protein sequence ID" value="MBO8426381.1"/>
    <property type="molecule type" value="Genomic_DNA"/>
</dbReference>
<dbReference type="Proteomes" id="UP000823634">
    <property type="component" value="Unassembled WGS sequence"/>
</dbReference>
<sequence>MAYNLNRYIGNFLDPFFDDSIFEDINTENFGSMAMKTDIRELDDKYVMDIDLPGFDKNNLNVSLKDGYLTITGKVSRSIRPEQGKKHNFIHRERFSGSVTRSYYVGDMRQEDISASYKDGVLTIELPKPQEKKPEEASPIAIK</sequence>
<dbReference type="InterPro" id="IPR002068">
    <property type="entry name" value="A-crystallin/Hsp20_dom"/>
</dbReference>
<dbReference type="AlphaFoldDB" id="A0A9D9GV92"/>
<evidence type="ECO:0000256" key="2">
    <source>
        <dbReference type="RuleBase" id="RU003616"/>
    </source>
</evidence>
<dbReference type="CDD" id="cd06471">
    <property type="entry name" value="ACD_LpsHSP_like"/>
    <property type="match status" value="1"/>
</dbReference>
<dbReference type="SUPFAM" id="SSF49764">
    <property type="entry name" value="HSP20-like chaperones"/>
    <property type="match status" value="1"/>
</dbReference>
<feature type="domain" description="SHSP" evidence="3">
    <location>
        <begin position="28"/>
        <end position="143"/>
    </location>
</feature>
<dbReference type="Gene3D" id="2.60.40.790">
    <property type="match status" value="1"/>
</dbReference>
<evidence type="ECO:0000313" key="5">
    <source>
        <dbReference type="Proteomes" id="UP000823634"/>
    </source>
</evidence>
<reference evidence="4" key="1">
    <citation type="submission" date="2020-10" db="EMBL/GenBank/DDBJ databases">
        <authorList>
            <person name="Gilroy R."/>
        </authorList>
    </citation>
    <scope>NUCLEOTIDE SEQUENCE</scope>
    <source>
        <strain evidence="4">17113</strain>
    </source>
</reference>
<reference evidence="4" key="2">
    <citation type="journal article" date="2021" name="PeerJ">
        <title>Extensive microbial diversity within the chicken gut microbiome revealed by metagenomics and culture.</title>
        <authorList>
            <person name="Gilroy R."/>
            <person name="Ravi A."/>
            <person name="Getino M."/>
            <person name="Pursley I."/>
            <person name="Horton D.L."/>
            <person name="Alikhan N.F."/>
            <person name="Baker D."/>
            <person name="Gharbi K."/>
            <person name="Hall N."/>
            <person name="Watson M."/>
            <person name="Adriaenssens E.M."/>
            <person name="Foster-Nyarko E."/>
            <person name="Jarju S."/>
            <person name="Secka A."/>
            <person name="Antonio M."/>
            <person name="Oren A."/>
            <person name="Chaudhuri R.R."/>
            <person name="La Ragione R."/>
            <person name="Hildebrand F."/>
            <person name="Pallen M.J."/>
        </authorList>
    </citation>
    <scope>NUCLEOTIDE SEQUENCE</scope>
    <source>
        <strain evidence="4">17113</strain>
    </source>
</reference>
<name>A0A9D9GV92_9FIRM</name>
<comment type="caution">
    <text evidence="4">The sequence shown here is derived from an EMBL/GenBank/DDBJ whole genome shotgun (WGS) entry which is preliminary data.</text>
</comment>
<evidence type="ECO:0000259" key="3">
    <source>
        <dbReference type="PROSITE" id="PS01031"/>
    </source>
</evidence>
<proteinExistence type="inferred from homology"/>
<comment type="similarity">
    <text evidence="1 2">Belongs to the small heat shock protein (HSP20) family.</text>
</comment>
<dbReference type="Pfam" id="PF00011">
    <property type="entry name" value="HSP20"/>
    <property type="match status" value="1"/>
</dbReference>
<organism evidence="4 5">
    <name type="scientific">Candidatus Alloenteromonas pullistercoris</name>
    <dbReference type="NCBI Taxonomy" id="2840785"/>
    <lineage>
        <taxon>Bacteria</taxon>
        <taxon>Bacillati</taxon>
        <taxon>Bacillota</taxon>
        <taxon>Bacillota incertae sedis</taxon>
        <taxon>Candidatus Alloenteromonas</taxon>
    </lineage>
</organism>
<dbReference type="InterPro" id="IPR031107">
    <property type="entry name" value="Small_HSP"/>
</dbReference>
<protein>
    <submittedName>
        <fullName evidence="4">Hsp20/alpha crystallin family protein</fullName>
    </submittedName>
</protein>
<evidence type="ECO:0000313" key="4">
    <source>
        <dbReference type="EMBL" id="MBO8426381.1"/>
    </source>
</evidence>
<dbReference type="PROSITE" id="PS01031">
    <property type="entry name" value="SHSP"/>
    <property type="match status" value="1"/>
</dbReference>
<gene>
    <name evidence="4" type="ORF">IAC61_03565</name>
</gene>